<feature type="transmembrane region" description="Helical" evidence="2">
    <location>
        <begin position="31"/>
        <end position="47"/>
    </location>
</feature>
<evidence type="ECO:0000256" key="2">
    <source>
        <dbReference type="SAM" id="Phobius"/>
    </source>
</evidence>
<feature type="transmembrane region" description="Helical" evidence="2">
    <location>
        <begin position="6"/>
        <end position="22"/>
    </location>
</feature>
<evidence type="ECO:0000313" key="3">
    <source>
        <dbReference type="EMBL" id="GEN51910.1"/>
    </source>
</evidence>
<dbReference type="RefSeq" id="WP_146812688.1">
    <property type="nucleotide sequence ID" value="NZ_BJYD01000002.1"/>
</dbReference>
<organism evidence="3 4">
    <name type="scientific">Halobacillus faecis</name>
    <dbReference type="NCBI Taxonomy" id="360184"/>
    <lineage>
        <taxon>Bacteria</taxon>
        <taxon>Bacillati</taxon>
        <taxon>Bacillota</taxon>
        <taxon>Bacilli</taxon>
        <taxon>Bacillales</taxon>
        <taxon>Bacillaceae</taxon>
        <taxon>Halobacillus</taxon>
    </lineage>
</organism>
<evidence type="ECO:0000313" key="4">
    <source>
        <dbReference type="Proteomes" id="UP000321886"/>
    </source>
</evidence>
<accession>A0A511WL91</accession>
<keyword evidence="2" id="KW-1133">Transmembrane helix</keyword>
<feature type="region of interest" description="Disordered" evidence="1">
    <location>
        <begin position="82"/>
        <end position="138"/>
    </location>
</feature>
<dbReference type="EMBL" id="BJYD01000002">
    <property type="protein sequence ID" value="GEN51910.1"/>
    <property type="molecule type" value="Genomic_DNA"/>
</dbReference>
<protein>
    <submittedName>
        <fullName evidence="3">Uncharacterized protein</fullName>
    </submittedName>
</protein>
<keyword evidence="4" id="KW-1185">Reference proteome</keyword>
<feature type="compositionally biased region" description="Basic and acidic residues" evidence="1">
    <location>
        <begin position="129"/>
        <end position="138"/>
    </location>
</feature>
<keyword evidence="2" id="KW-0812">Transmembrane</keyword>
<comment type="caution">
    <text evidence="3">The sequence shown here is derived from an EMBL/GenBank/DDBJ whole genome shotgun (WGS) entry which is preliminary data.</text>
</comment>
<dbReference type="OrthoDB" id="2967712at2"/>
<dbReference type="AlphaFoldDB" id="A0A511WL91"/>
<reference evidence="3 4" key="1">
    <citation type="submission" date="2019-07" db="EMBL/GenBank/DDBJ databases">
        <title>Whole genome shotgun sequence of Halobacillus faecis NBRC 103569.</title>
        <authorList>
            <person name="Hosoyama A."/>
            <person name="Uohara A."/>
            <person name="Ohji S."/>
            <person name="Ichikawa N."/>
        </authorList>
    </citation>
    <scope>NUCLEOTIDE SEQUENCE [LARGE SCALE GENOMIC DNA]</scope>
    <source>
        <strain evidence="3 4">NBRC 103569</strain>
    </source>
</reference>
<proteinExistence type="predicted"/>
<dbReference type="Proteomes" id="UP000321886">
    <property type="component" value="Unassembled WGS sequence"/>
</dbReference>
<evidence type="ECO:0000256" key="1">
    <source>
        <dbReference type="SAM" id="MobiDB-lite"/>
    </source>
</evidence>
<keyword evidence="2" id="KW-0472">Membrane</keyword>
<name>A0A511WL91_9BACI</name>
<sequence>MTDLLIWLATIAIAFIILRYIPLQLAMKGRMILWLTGALISSLALLATITYTFWMGIFAVLTLGVVCAILLQEKASHVFEDRQELTSDPSGVQKSHLDSGGDEEVQPNESGEGHILEDEDLSEVTPPLSDRESQQEDHSLYEDYEKKEEQKGIPAIEVGDEKSLPYIDTEVDLDEHNEVIQENEQPTSNVQDIEMLDDKLSYTDDADEGFLLDEEIAQLRIKEESIVIGEGLEESEVDTEEELMAERNLQLDIGENAFGLEPVQVEELPNDMEDIDDRIEEENIESEEDVMNEINKPTDSDKDITREMTDQEKEIPPSNQEEHIQSSTNYDLESDIEDNEDSLALKEGPVEILVADETLRKQLLDLMIKKIEYMEAQMTGVEYENCVKAHLSENLPDLEYYSVSKYLIKYYIKYEKSDELELFVGELIERFASYSLLVEELRYVLKQQGQFIKQ</sequence>
<gene>
    <name evidence="3" type="ORF">HFA01_01720</name>
</gene>